<dbReference type="OMA" id="PNHYQLN"/>
<protein>
    <submittedName>
        <fullName evidence="2">Uncharacterized protein</fullName>
    </submittedName>
</protein>
<gene>
    <name evidence="2" type="primary">Contig2820.g3025</name>
    <name evidence="2" type="ORF">STYLEM_12474</name>
</gene>
<dbReference type="EMBL" id="CCKQ01011843">
    <property type="protein sequence ID" value="CDW83428.1"/>
    <property type="molecule type" value="Genomic_DNA"/>
</dbReference>
<feature type="compositionally biased region" description="Basic and acidic residues" evidence="1">
    <location>
        <begin position="293"/>
        <end position="309"/>
    </location>
</feature>
<feature type="compositionally biased region" description="Polar residues" evidence="1">
    <location>
        <begin position="283"/>
        <end position="292"/>
    </location>
</feature>
<dbReference type="Pfam" id="PF07004">
    <property type="entry name" value="SHIPPO-rpt"/>
    <property type="match status" value="13"/>
</dbReference>
<reference evidence="2 3" key="1">
    <citation type="submission" date="2014-06" db="EMBL/GenBank/DDBJ databases">
        <authorList>
            <person name="Swart Estienne"/>
        </authorList>
    </citation>
    <scope>NUCLEOTIDE SEQUENCE [LARGE SCALE GENOMIC DNA]</scope>
    <source>
        <strain evidence="2 3">130c</strain>
    </source>
</reference>
<dbReference type="InterPro" id="IPR051291">
    <property type="entry name" value="CIMAP"/>
</dbReference>
<evidence type="ECO:0000313" key="3">
    <source>
        <dbReference type="Proteomes" id="UP000039865"/>
    </source>
</evidence>
<accession>A0A078ARF5</accession>
<evidence type="ECO:0000313" key="2">
    <source>
        <dbReference type="EMBL" id="CDW83428.1"/>
    </source>
</evidence>
<dbReference type="Proteomes" id="UP000039865">
    <property type="component" value="Unassembled WGS sequence"/>
</dbReference>
<dbReference type="InParanoid" id="A0A078ARF5"/>
<dbReference type="AlphaFoldDB" id="A0A078ARF5"/>
<feature type="compositionally biased region" description="Polar residues" evidence="1">
    <location>
        <begin position="415"/>
        <end position="433"/>
    </location>
</feature>
<organism evidence="2 3">
    <name type="scientific">Stylonychia lemnae</name>
    <name type="common">Ciliate</name>
    <dbReference type="NCBI Taxonomy" id="5949"/>
    <lineage>
        <taxon>Eukaryota</taxon>
        <taxon>Sar</taxon>
        <taxon>Alveolata</taxon>
        <taxon>Ciliophora</taxon>
        <taxon>Intramacronucleata</taxon>
        <taxon>Spirotrichea</taxon>
        <taxon>Stichotrichia</taxon>
        <taxon>Sporadotrichida</taxon>
        <taxon>Oxytrichidae</taxon>
        <taxon>Stylonychinae</taxon>
        <taxon>Stylonychia</taxon>
    </lineage>
</organism>
<feature type="region of interest" description="Disordered" evidence="1">
    <location>
        <begin position="517"/>
        <end position="584"/>
    </location>
</feature>
<dbReference type="InterPro" id="IPR010736">
    <property type="entry name" value="SHIPPO-rpt"/>
</dbReference>
<feature type="region of interest" description="Disordered" evidence="1">
    <location>
        <begin position="467"/>
        <end position="493"/>
    </location>
</feature>
<feature type="region of interest" description="Disordered" evidence="1">
    <location>
        <begin position="115"/>
        <end position="178"/>
    </location>
</feature>
<dbReference type="PANTHER" id="PTHR21580:SF28">
    <property type="entry name" value="BOREALIN N-TERMINAL DOMAIN-CONTAINING PROTEIN-RELATED"/>
    <property type="match status" value="1"/>
</dbReference>
<evidence type="ECO:0000256" key="1">
    <source>
        <dbReference type="SAM" id="MobiDB-lite"/>
    </source>
</evidence>
<name>A0A078ARF5_STYLE</name>
<sequence length="584" mass="63652">MVQAFSFGIKTKTKPKSQIDTRIGSPGPGEYDQSKSNYVKDKTPLYGFGKSARPGIKSEAPGPGSYEPKKMPNNSTKFSIGSKTVHDKMFKIQNEDKPGPGAYEQKVIKEATPQYSFGLKHKQQVSDNPGPGSYDASLKKQEKASGFGKSTRDTIKQFSSKPVDLSLPGPGAYNFESKNEKGFKMGAKISQRLNENPGPGSYEPAIKTGRPQTATFKMGTQERKTFLSTSQSQHELPGPGNYNNPKEFGKGVPTYKIGIKTKEISKLDVPGPGSYNQADALKNNKSSQSFRFNEQKRPNYLVQKEDVEKPGPGNYDPPSSFSGQKGVSIGAKLKQQYNQNPGPGSYDQKIDLTKATVTTGRIGGQKRKTFMEEAPNDLPGPGNYDQESNLGKSKGFSMQGKRDPKYSDVPGPGSYNENANLVKSNSKQTRMLSAKRTTFVQEAPNDLPGPGNYDGNLNLIGKGGRQITVGGKAPRNDDTISPGPGAYDSKVDHIKNNNNSVRISSSDRKTYFAGIQSGSQQNDLPGPGMYNPKLPPGRAVVIDKNEKEKRDDGMPGPGHYKVPSTFADVPKYNMPNQSEEFKWV</sequence>
<feature type="region of interest" description="Disordered" evidence="1">
    <location>
        <begin position="1"/>
        <end position="79"/>
    </location>
</feature>
<feature type="region of interest" description="Disordered" evidence="1">
    <location>
        <begin position="266"/>
        <end position="433"/>
    </location>
</feature>
<dbReference type="PANTHER" id="PTHR21580">
    <property type="entry name" value="SHIPPO-1-RELATED"/>
    <property type="match status" value="1"/>
</dbReference>
<feature type="compositionally biased region" description="Basic and acidic residues" evidence="1">
    <location>
        <begin position="541"/>
        <end position="553"/>
    </location>
</feature>
<keyword evidence="3" id="KW-1185">Reference proteome</keyword>
<feature type="region of interest" description="Disordered" evidence="1">
    <location>
        <begin position="190"/>
        <end position="252"/>
    </location>
</feature>
<proteinExistence type="predicted"/>
<dbReference type="OrthoDB" id="445580at2759"/>